<dbReference type="Gene3D" id="2.60.40.10">
    <property type="entry name" value="Immunoglobulins"/>
    <property type="match status" value="1"/>
</dbReference>
<dbReference type="InterPro" id="IPR017853">
    <property type="entry name" value="GH"/>
</dbReference>
<dbReference type="PANTHER" id="PTHR10066">
    <property type="entry name" value="BETA-GLUCURONIDASE"/>
    <property type="match status" value="1"/>
</dbReference>
<feature type="signal peptide" evidence="4">
    <location>
        <begin position="1"/>
        <end position="20"/>
    </location>
</feature>
<dbReference type="InterPro" id="IPR036156">
    <property type="entry name" value="Beta-gal/glucu_dom_sf"/>
</dbReference>
<dbReference type="SUPFAM" id="SSF51445">
    <property type="entry name" value="(Trans)glycosidases"/>
    <property type="match status" value="1"/>
</dbReference>
<dbReference type="GO" id="GO:0005975">
    <property type="term" value="P:carbohydrate metabolic process"/>
    <property type="evidence" value="ECO:0007669"/>
    <property type="project" value="InterPro"/>
</dbReference>
<organism evidence="7 8">
    <name type="scientific">Xylanibacter ruminicola</name>
    <name type="common">Prevotella ruminicola</name>
    <dbReference type="NCBI Taxonomy" id="839"/>
    <lineage>
        <taxon>Bacteria</taxon>
        <taxon>Pseudomonadati</taxon>
        <taxon>Bacteroidota</taxon>
        <taxon>Bacteroidia</taxon>
        <taxon>Bacteroidales</taxon>
        <taxon>Prevotellaceae</taxon>
        <taxon>Xylanibacter</taxon>
    </lineage>
</organism>
<protein>
    <submittedName>
        <fullName evidence="7">Beta-glucuronidase</fullName>
    </submittedName>
</protein>
<feature type="domain" description="Glycosyl hydrolases family 2 sugar binding" evidence="6">
    <location>
        <begin position="38"/>
        <end position="206"/>
    </location>
</feature>
<evidence type="ECO:0000256" key="2">
    <source>
        <dbReference type="ARBA" id="ARBA00022801"/>
    </source>
</evidence>
<reference evidence="7" key="1">
    <citation type="submission" date="2019-04" db="EMBL/GenBank/DDBJ databases">
        <title>Evolution of Biomass-Degrading Anaerobic Consortia Revealed by Metagenomics.</title>
        <authorList>
            <person name="Peng X."/>
        </authorList>
    </citation>
    <scope>NUCLEOTIDE SEQUENCE</scope>
    <source>
        <strain evidence="7">SIG140</strain>
    </source>
</reference>
<dbReference type="Pfam" id="PF02836">
    <property type="entry name" value="Glyco_hydro_2_C"/>
    <property type="match status" value="1"/>
</dbReference>
<evidence type="ECO:0000259" key="6">
    <source>
        <dbReference type="Pfam" id="PF02837"/>
    </source>
</evidence>
<keyword evidence="3" id="KW-0326">Glycosidase</keyword>
<evidence type="ECO:0000256" key="3">
    <source>
        <dbReference type="ARBA" id="ARBA00023295"/>
    </source>
</evidence>
<evidence type="ECO:0000313" key="7">
    <source>
        <dbReference type="EMBL" id="MBE6271609.1"/>
    </source>
</evidence>
<dbReference type="SUPFAM" id="SSF49303">
    <property type="entry name" value="beta-Galactosidase/glucuronidase domain"/>
    <property type="match status" value="1"/>
</dbReference>
<evidence type="ECO:0000259" key="5">
    <source>
        <dbReference type="Pfam" id="PF02836"/>
    </source>
</evidence>
<dbReference type="AlphaFoldDB" id="A0A9D5S8X2"/>
<keyword evidence="2" id="KW-0378">Hydrolase</keyword>
<accession>A0A9D5S8X2</accession>
<dbReference type="InterPro" id="IPR006104">
    <property type="entry name" value="Glyco_hydro_2_N"/>
</dbReference>
<dbReference type="GO" id="GO:0004566">
    <property type="term" value="F:beta-glucuronidase activity"/>
    <property type="evidence" value="ECO:0007669"/>
    <property type="project" value="TreeGrafter"/>
</dbReference>
<dbReference type="InterPro" id="IPR006101">
    <property type="entry name" value="Glyco_hydro_2"/>
</dbReference>
<dbReference type="SUPFAM" id="SSF49785">
    <property type="entry name" value="Galactose-binding domain-like"/>
    <property type="match status" value="1"/>
</dbReference>
<dbReference type="Gene3D" id="3.20.20.80">
    <property type="entry name" value="Glycosidases"/>
    <property type="match status" value="1"/>
</dbReference>
<evidence type="ECO:0000256" key="1">
    <source>
        <dbReference type="ARBA" id="ARBA00007401"/>
    </source>
</evidence>
<dbReference type="InterPro" id="IPR006103">
    <property type="entry name" value="Glyco_hydro_2_cat"/>
</dbReference>
<dbReference type="InterPro" id="IPR013783">
    <property type="entry name" value="Ig-like_fold"/>
</dbReference>
<dbReference type="InterPro" id="IPR008979">
    <property type="entry name" value="Galactose-bd-like_sf"/>
</dbReference>
<dbReference type="Gene3D" id="2.60.120.260">
    <property type="entry name" value="Galactose-binding domain-like"/>
    <property type="match status" value="1"/>
</dbReference>
<dbReference type="PRINTS" id="PR00132">
    <property type="entry name" value="GLHYDRLASE2"/>
</dbReference>
<dbReference type="EMBL" id="SUYC01000014">
    <property type="protein sequence ID" value="MBE6271609.1"/>
    <property type="molecule type" value="Genomic_DNA"/>
</dbReference>
<dbReference type="Pfam" id="PF02837">
    <property type="entry name" value="Glyco_hydro_2_N"/>
    <property type="match status" value="1"/>
</dbReference>
<dbReference type="Proteomes" id="UP000806522">
    <property type="component" value="Unassembled WGS sequence"/>
</dbReference>
<keyword evidence="4" id="KW-0732">Signal</keyword>
<evidence type="ECO:0000313" key="8">
    <source>
        <dbReference type="Proteomes" id="UP000806522"/>
    </source>
</evidence>
<proteinExistence type="inferred from homology"/>
<evidence type="ECO:0000256" key="4">
    <source>
        <dbReference type="SAM" id="SignalP"/>
    </source>
</evidence>
<dbReference type="PANTHER" id="PTHR10066:SF67">
    <property type="entry name" value="BETA-GLUCURONIDASE"/>
    <property type="match status" value="1"/>
</dbReference>
<name>A0A9D5S8X2_XYLRU</name>
<gene>
    <name evidence="7" type="ORF">E7101_11770</name>
</gene>
<feature type="chain" id="PRO_5038846710" evidence="4">
    <location>
        <begin position="21"/>
        <end position="604"/>
    </location>
</feature>
<sequence length="604" mass="69410">MKKLLTIMLLAASGVLAASAANEPLPLIQNVQGYETCSLNGEWNYIVDVQEEGYYDYRMNPMRNGFFINAKPKKPEDLIEYDFDKSPTMQIPSDWNTQDERLFFYEGTVWFKKSFQAVPMTECRTLLYFGAVNYDCHVWVNGKKAGHHVGGFTAFNFDISNLLIKGENTIVVKVDNKRHAEDVPTQIFDWWNYGGITRDVKLVKVPMNYLENYDLQLMKATGKAKVRELAFSAKMNTKEAGHQIEVYIPELKLKQQFTTDAEGCVSGILKVAAKKLQLWCPENPKRYDVQFTLDTGMVSDSIGFRTIETRDKQILLNGKPIFLKGISIHNEKPNGGGRANSVEDAHTLLSWAKELGCNFVRLAHYPHHEEMVREAERMGILVWSEIPVYWTIAWTNPATFENAKLQLTDMIARDHNRANVIIWSIANETPHSAERDKFLGGLAKYARTLDNTRLISMAMEVTGASNYVNRLNDNMNEYVDVVSFNQYIGWYRDVNDAPKMKWEIPYNKPVIISEFGGGARYGYHGAKNQRWTEEFQENLYKENTAMLDKIEGLAGTTPWILKDFRSPRRVLPGVQDYYNRKGLLSDKGEKKLAFYVLKKWYETK</sequence>
<dbReference type="GO" id="GO:0030246">
    <property type="term" value="F:carbohydrate binding"/>
    <property type="evidence" value="ECO:0007669"/>
    <property type="project" value="TreeGrafter"/>
</dbReference>
<comment type="caution">
    <text evidence="7">The sequence shown here is derived from an EMBL/GenBank/DDBJ whole genome shotgun (WGS) entry which is preliminary data.</text>
</comment>
<dbReference type="GO" id="GO:0019391">
    <property type="term" value="P:glucuronoside catabolic process"/>
    <property type="evidence" value="ECO:0007669"/>
    <property type="project" value="TreeGrafter"/>
</dbReference>
<comment type="similarity">
    <text evidence="1">Belongs to the glycosyl hydrolase 2 family.</text>
</comment>
<feature type="domain" description="Glycoside hydrolase family 2 catalytic" evidence="5">
    <location>
        <begin position="307"/>
        <end position="548"/>
    </location>
</feature>